<accession>A0ABQ9TYQ1</accession>
<sequence length="81" mass="8912">MSAECKLGKKEGKEWRVDTQETVLYQMSRRKPTFLALGNHGEKGQGTCELDSENPQACSTGGQQESKGHGQTQGLLRSTQE</sequence>
<keyword evidence="3" id="KW-1185">Reference proteome</keyword>
<reference evidence="2 3" key="1">
    <citation type="submission" date="2023-05" db="EMBL/GenBank/DDBJ databases">
        <title>B98-5 Cell Line De Novo Hybrid Assembly: An Optical Mapping Approach.</title>
        <authorList>
            <person name="Kananen K."/>
            <person name="Auerbach J.A."/>
            <person name="Kautto E."/>
            <person name="Blachly J.S."/>
        </authorList>
    </citation>
    <scope>NUCLEOTIDE SEQUENCE [LARGE SCALE GENOMIC DNA]</scope>
    <source>
        <strain evidence="2">B95-8</strain>
        <tissue evidence="2">Cell line</tissue>
    </source>
</reference>
<protein>
    <submittedName>
        <fullName evidence="2">Uncharacterized protein</fullName>
    </submittedName>
</protein>
<dbReference type="Proteomes" id="UP001266305">
    <property type="component" value="Unassembled WGS sequence"/>
</dbReference>
<comment type="caution">
    <text evidence="2">The sequence shown here is derived from an EMBL/GenBank/DDBJ whole genome shotgun (WGS) entry which is preliminary data.</text>
</comment>
<evidence type="ECO:0000313" key="3">
    <source>
        <dbReference type="Proteomes" id="UP001266305"/>
    </source>
</evidence>
<feature type="compositionally biased region" description="Polar residues" evidence="1">
    <location>
        <begin position="53"/>
        <end position="81"/>
    </location>
</feature>
<feature type="region of interest" description="Disordered" evidence="1">
    <location>
        <begin position="38"/>
        <end position="81"/>
    </location>
</feature>
<gene>
    <name evidence="2" type="ORF">P7K49_032587</name>
</gene>
<evidence type="ECO:0000313" key="2">
    <source>
        <dbReference type="EMBL" id="KAK2089921.1"/>
    </source>
</evidence>
<evidence type="ECO:0000256" key="1">
    <source>
        <dbReference type="SAM" id="MobiDB-lite"/>
    </source>
</evidence>
<name>A0ABQ9TYQ1_SAGOE</name>
<organism evidence="2 3">
    <name type="scientific">Saguinus oedipus</name>
    <name type="common">Cotton-top tamarin</name>
    <name type="synonym">Oedipomidas oedipus</name>
    <dbReference type="NCBI Taxonomy" id="9490"/>
    <lineage>
        <taxon>Eukaryota</taxon>
        <taxon>Metazoa</taxon>
        <taxon>Chordata</taxon>
        <taxon>Craniata</taxon>
        <taxon>Vertebrata</taxon>
        <taxon>Euteleostomi</taxon>
        <taxon>Mammalia</taxon>
        <taxon>Eutheria</taxon>
        <taxon>Euarchontoglires</taxon>
        <taxon>Primates</taxon>
        <taxon>Haplorrhini</taxon>
        <taxon>Platyrrhini</taxon>
        <taxon>Cebidae</taxon>
        <taxon>Callitrichinae</taxon>
        <taxon>Saguinus</taxon>
    </lineage>
</organism>
<dbReference type="EMBL" id="JASSZA010000018">
    <property type="protein sequence ID" value="KAK2089921.1"/>
    <property type="molecule type" value="Genomic_DNA"/>
</dbReference>
<proteinExistence type="predicted"/>